<keyword evidence="1" id="KW-0808">Transferase</keyword>
<keyword evidence="5" id="KW-1185">Reference proteome</keyword>
<proteinExistence type="predicted"/>
<organism evidence="4 5">
    <name type="scientific">Kribbella steppae</name>
    <dbReference type="NCBI Taxonomy" id="2512223"/>
    <lineage>
        <taxon>Bacteria</taxon>
        <taxon>Bacillati</taxon>
        <taxon>Actinomycetota</taxon>
        <taxon>Actinomycetes</taxon>
        <taxon>Propionibacteriales</taxon>
        <taxon>Kribbellaceae</taxon>
        <taxon>Kribbella</taxon>
    </lineage>
</organism>
<evidence type="ECO:0000313" key="4">
    <source>
        <dbReference type="EMBL" id="TCO30251.1"/>
    </source>
</evidence>
<comment type="caution">
    <text evidence="4">The sequence shown here is derived from an EMBL/GenBank/DDBJ whole genome shotgun (WGS) entry which is preliminary data.</text>
</comment>
<feature type="domain" description="N-acetyltransferase" evidence="3">
    <location>
        <begin position="3"/>
        <end position="164"/>
    </location>
</feature>
<keyword evidence="2" id="KW-0012">Acyltransferase</keyword>
<evidence type="ECO:0000256" key="2">
    <source>
        <dbReference type="ARBA" id="ARBA00023315"/>
    </source>
</evidence>
<dbReference type="Proteomes" id="UP000294508">
    <property type="component" value="Unassembled WGS sequence"/>
</dbReference>
<dbReference type="OrthoDB" id="9799092at2"/>
<dbReference type="Gene3D" id="3.40.630.30">
    <property type="match status" value="1"/>
</dbReference>
<sequence>MTVSVRRLGEDDWAALREVRLRALLDAPESFYTTYQDSVALMEADWRARLRATDKVTLLAEVDDHAAGMVSGVPAGEEERDPDAALMLAMWVSPESRGHGVADALTTELLTWSREQSFKRLLLWVYDAAPRAAGFYRRAGFLPTGRTETFNDPNRRLTLMSQTL</sequence>
<accession>A0A4R2HNS0</accession>
<keyword evidence="4" id="KW-0689">Ribosomal protein</keyword>
<dbReference type="AlphaFoldDB" id="A0A4R2HNS0"/>
<gene>
    <name evidence="4" type="ORF">EV652_105245</name>
</gene>
<dbReference type="CDD" id="cd04301">
    <property type="entry name" value="NAT_SF"/>
    <property type="match status" value="1"/>
</dbReference>
<evidence type="ECO:0000259" key="3">
    <source>
        <dbReference type="PROSITE" id="PS51186"/>
    </source>
</evidence>
<dbReference type="SUPFAM" id="SSF55729">
    <property type="entry name" value="Acyl-CoA N-acyltransferases (Nat)"/>
    <property type="match status" value="1"/>
</dbReference>
<dbReference type="GO" id="GO:0016747">
    <property type="term" value="F:acyltransferase activity, transferring groups other than amino-acyl groups"/>
    <property type="evidence" value="ECO:0007669"/>
    <property type="project" value="InterPro"/>
</dbReference>
<dbReference type="PANTHER" id="PTHR43877">
    <property type="entry name" value="AMINOALKYLPHOSPHONATE N-ACETYLTRANSFERASE-RELATED-RELATED"/>
    <property type="match status" value="1"/>
</dbReference>
<evidence type="ECO:0000256" key="1">
    <source>
        <dbReference type="ARBA" id="ARBA00022679"/>
    </source>
</evidence>
<dbReference type="EMBL" id="SLWN01000005">
    <property type="protein sequence ID" value="TCO30251.1"/>
    <property type="molecule type" value="Genomic_DNA"/>
</dbReference>
<name>A0A4R2HNS0_9ACTN</name>
<protein>
    <submittedName>
        <fullName evidence="4">Ribosomal protein S18 acetylase RimI-like enzyme</fullName>
    </submittedName>
</protein>
<dbReference type="PANTHER" id="PTHR43877:SF2">
    <property type="entry name" value="AMINOALKYLPHOSPHONATE N-ACETYLTRANSFERASE-RELATED"/>
    <property type="match status" value="1"/>
</dbReference>
<dbReference type="InterPro" id="IPR050832">
    <property type="entry name" value="Bact_Acetyltransf"/>
</dbReference>
<dbReference type="InterPro" id="IPR016181">
    <property type="entry name" value="Acyl_CoA_acyltransferase"/>
</dbReference>
<dbReference type="InterPro" id="IPR000182">
    <property type="entry name" value="GNAT_dom"/>
</dbReference>
<keyword evidence="4" id="KW-0687">Ribonucleoprotein</keyword>
<dbReference type="PROSITE" id="PS51186">
    <property type="entry name" value="GNAT"/>
    <property type="match status" value="1"/>
</dbReference>
<evidence type="ECO:0000313" key="5">
    <source>
        <dbReference type="Proteomes" id="UP000294508"/>
    </source>
</evidence>
<dbReference type="RefSeq" id="WP_132209927.1">
    <property type="nucleotide sequence ID" value="NZ_SLWN01000005.1"/>
</dbReference>
<reference evidence="4 5" key="1">
    <citation type="journal article" date="2015" name="Stand. Genomic Sci.">
        <title>Genomic Encyclopedia of Bacterial and Archaeal Type Strains, Phase III: the genomes of soil and plant-associated and newly described type strains.</title>
        <authorList>
            <person name="Whitman W.B."/>
            <person name="Woyke T."/>
            <person name="Klenk H.P."/>
            <person name="Zhou Y."/>
            <person name="Lilburn T.G."/>
            <person name="Beck B.J."/>
            <person name="De Vos P."/>
            <person name="Vandamme P."/>
            <person name="Eisen J.A."/>
            <person name="Garrity G."/>
            <person name="Hugenholtz P."/>
            <person name="Kyrpides N.C."/>
        </authorList>
    </citation>
    <scope>NUCLEOTIDE SEQUENCE [LARGE SCALE GENOMIC DNA]</scope>
    <source>
        <strain evidence="4 5">VKM Ac-2572</strain>
    </source>
</reference>
<dbReference type="GO" id="GO:0005840">
    <property type="term" value="C:ribosome"/>
    <property type="evidence" value="ECO:0007669"/>
    <property type="project" value="UniProtKB-KW"/>
</dbReference>
<dbReference type="Pfam" id="PF00583">
    <property type="entry name" value="Acetyltransf_1"/>
    <property type="match status" value="1"/>
</dbReference>